<keyword evidence="2 8" id="KW-0859">Xylose metabolism</keyword>
<dbReference type="HAMAP" id="MF_02220">
    <property type="entry name" value="XylB"/>
    <property type="match status" value="1"/>
</dbReference>
<keyword evidence="5 8" id="KW-0418">Kinase</keyword>
<dbReference type="PANTHER" id="PTHR43095">
    <property type="entry name" value="SUGAR KINASE"/>
    <property type="match status" value="1"/>
</dbReference>
<reference evidence="13 14" key="1">
    <citation type="submission" date="2018-08" db="EMBL/GenBank/DDBJ databases">
        <authorList>
            <person name="Khan S.A."/>
            <person name="Jeon C.O."/>
            <person name="Chun B.H."/>
            <person name="Jeong S.E."/>
        </authorList>
    </citation>
    <scope>NUCLEOTIDE SEQUENCE [LARGE SCALE GENOMIC DNA]</scope>
    <source>
        <strain evidence="13 14">S-16</strain>
    </source>
</reference>
<dbReference type="InterPro" id="IPR000577">
    <property type="entry name" value="Carb_kinase_FGGY"/>
</dbReference>
<dbReference type="Pfam" id="PF00370">
    <property type="entry name" value="FGGY_N"/>
    <property type="match status" value="1"/>
</dbReference>
<protein>
    <recommendedName>
        <fullName evidence="8 10">Xylulose kinase</fullName>
        <shortName evidence="8 10">Xylulokinase</shortName>
        <ecNumber evidence="8 10">2.7.1.17</ecNumber>
    </recommendedName>
</protein>
<dbReference type="InterPro" id="IPR018485">
    <property type="entry name" value="FGGY_C"/>
</dbReference>
<proteinExistence type="inferred from homology"/>
<dbReference type="InterPro" id="IPR018484">
    <property type="entry name" value="FGGY_N"/>
</dbReference>
<dbReference type="PANTHER" id="PTHR43095:SF6">
    <property type="entry name" value="XYLULOSE KINASE"/>
    <property type="match status" value="1"/>
</dbReference>
<dbReference type="AlphaFoldDB" id="A0A3N7K2N6"/>
<feature type="domain" description="Carbohydrate kinase FGGY N-terminal" evidence="11">
    <location>
        <begin position="10"/>
        <end position="252"/>
    </location>
</feature>
<evidence type="ECO:0000256" key="3">
    <source>
        <dbReference type="ARBA" id="ARBA00022679"/>
    </source>
</evidence>
<dbReference type="OrthoDB" id="9805576at2"/>
<dbReference type="CDD" id="cd07808">
    <property type="entry name" value="ASKHA_NBD_FGGY_EcXK-like"/>
    <property type="match status" value="1"/>
</dbReference>
<comment type="function">
    <text evidence="8">Catalyzes the phosphorylation of D-xylulose to D-xylulose 5-phosphate.</text>
</comment>
<evidence type="ECO:0000256" key="7">
    <source>
        <dbReference type="ARBA" id="ARBA00023277"/>
    </source>
</evidence>
<comment type="caution">
    <text evidence="13">The sequence shown here is derived from an EMBL/GenBank/DDBJ whole genome shotgun (WGS) entry which is preliminary data.</text>
</comment>
<organism evidence="13 14">
    <name type="scientific">Piscinibacter terrae</name>
    <dbReference type="NCBI Taxonomy" id="2496871"/>
    <lineage>
        <taxon>Bacteria</taxon>
        <taxon>Pseudomonadati</taxon>
        <taxon>Pseudomonadota</taxon>
        <taxon>Betaproteobacteria</taxon>
        <taxon>Burkholderiales</taxon>
        <taxon>Sphaerotilaceae</taxon>
        <taxon>Piscinibacter</taxon>
    </lineage>
</organism>
<accession>A0A3N7K2N6</accession>
<keyword evidence="14" id="KW-1185">Reference proteome</keyword>
<dbReference type="InterPro" id="IPR006000">
    <property type="entry name" value="Xylulokinase"/>
</dbReference>
<dbReference type="Gene3D" id="3.30.420.40">
    <property type="match status" value="2"/>
</dbReference>
<dbReference type="EC" id="2.7.1.17" evidence="8 10"/>
<evidence type="ECO:0000256" key="10">
    <source>
        <dbReference type="RuleBase" id="RU364073"/>
    </source>
</evidence>
<evidence type="ECO:0000256" key="1">
    <source>
        <dbReference type="ARBA" id="ARBA00009156"/>
    </source>
</evidence>
<dbReference type="InterPro" id="IPR043129">
    <property type="entry name" value="ATPase_NBD"/>
</dbReference>
<dbReference type="InterPro" id="IPR018483">
    <property type="entry name" value="Carb_kinase_FGGY_CS"/>
</dbReference>
<evidence type="ECO:0000259" key="11">
    <source>
        <dbReference type="Pfam" id="PF00370"/>
    </source>
</evidence>
<dbReference type="RefSeq" id="WP_124540103.1">
    <property type="nucleotide sequence ID" value="NZ_QUSW01000002.1"/>
</dbReference>
<name>A0A3N7K2N6_9BURK</name>
<dbReference type="GO" id="GO:0005524">
    <property type="term" value="F:ATP binding"/>
    <property type="evidence" value="ECO:0007669"/>
    <property type="project" value="UniProtKB-UniRule"/>
</dbReference>
<feature type="site" description="Important for activity" evidence="8">
    <location>
        <position position="14"/>
    </location>
</feature>
<evidence type="ECO:0000256" key="8">
    <source>
        <dbReference type="HAMAP-Rule" id="MF_02220"/>
    </source>
</evidence>
<dbReference type="InterPro" id="IPR050406">
    <property type="entry name" value="FGGY_Carb_Kinase"/>
</dbReference>
<evidence type="ECO:0000256" key="9">
    <source>
        <dbReference type="RuleBase" id="RU003733"/>
    </source>
</evidence>
<evidence type="ECO:0000256" key="4">
    <source>
        <dbReference type="ARBA" id="ARBA00022741"/>
    </source>
</evidence>
<evidence type="ECO:0000259" key="12">
    <source>
        <dbReference type="Pfam" id="PF02782"/>
    </source>
</evidence>
<evidence type="ECO:0000256" key="6">
    <source>
        <dbReference type="ARBA" id="ARBA00022840"/>
    </source>
</evidence>
<dbReference type="Proteomes" id="UP000267464">
    <property type="component" value="Unassembled WGS sequence"/>
</dbReference>
<gene>
    <name evidence="8 10 13" type="primary">xylB</name>
    <name evidence="13" type="ORF">DZC73_10160</name>
</gene>
<dbReference type="PROSITE" id="PS00445">
    <property type="entry name" value="FGGY_KINASES_2"/>
    <property type="match status" value="1"/>
</dbReference>
<feature type="domain" description="Carbohydrate kinase FGGY C-terminal" evidence="12">
    <location>
        <begin position="262"/>
        <end position="448"/>
    </location>
</feature>
<dbReference type="PIRSF" id="PIRSF000538">
    <property type="entry name" value="GlpK"/>
    <property type="match status" value="1"/>
</dbReference>
<evidence type="ECO:0000256" key="2">
    <source>
        <dbReference type="ARBA" id="ARBA00022629"/>
    </source>
</evidence>
<dbReference type="GO" id="GO:0042732">
    <property type="term" value="P:D-xylose metabolic process"/>
    <property type="evidence" value="ECO:0007669"/>
    <property type="project" value="UniProtKB-KW"/>
</dbReference>
<dbReference type="SUPFAM" id="SSF53067">
    <property type="entry name" value="Actin-like ATPase domain"/>
    <property type="match status" value="2"/>
</dbReference>
<dbReference type="GO" id="GO:0005998">
    <property type="term" value="P:xylulose catabolic process"/>
    <property type="evidence" value="ECO:0007669"/>
    <property type="project" value="UniProtKB-UniRule"/>
</dbReference>
<dbReference type="GO" id="GO:0004856">
    <property type="term" value="F:D-xylulokinase activity"/>
    <property type="evidence" value="ECO:0007669"/>
    <property type="project" value="UniProtKB-UniRule"/>
</dbReference>
<keyword evidence="3 8" id="KW-0808">Transferase</keyword>
<comment type="catalytic activity">
    <reaction evidence="8 10">
        <text>D-xylulose + ATP = D-xylulose 5-phosphate + ADP + H(+)</text>
        <dbReference type="Rhea" id="RHEA:10964"/>
        <dbReference type="ChEBI" id="CHEBI:15378"/>
        <dbReference type="ChEBI" id="CHEBI:17140"/>
        <dbReference type="ChEBI" id="CHEBI:30616"/>
        <dbReference type="ChEBI" id="CHEBI:57737"/>
        <dbReference type="ChEBI" id="CHEBI:456216"/>
        <dbReference type="EC" id="2.7.1.17"/>
    </reaction>
</comment>
<keyword evidence="7 8" id="KW-0119">Carbohydrate metabolism</keyword>
<keyword evidence="4 8" id="KW-0547">Nucleotide-binding</keyword>
<dbReference type="NCBIfam" id="TIGR01312">
    <property type="entry name" value="XylB"/>
    <property type="match status" value="1"/>
</dbReference>
<comment type="similarity">
    <text evidence="1 8 9">Belongs to the FGGY kinase family.</text>
</comment>
<evidence type="ECO:0000256" key="5">
    <source>
        <dbReference type="ARBA" id="ARBA00022777"/>
    </source>
</evidence>
<dbReference type="Pfam" id="PF02782">
    <property type="entry name" value="FGGY_C"/>
    <property type="match status" value="1"/>
</dbReference>
<evidence type="ECO:0000313" key="13">
    <source>
        <dbReference type="EMBL" id="RQP25195.1"/>
    </source>
</evidence>
<feature type="active site" description="Proton acceptor" evidence="8">
    <location>
        <position position="245"/>
    </location>
</feature>
<reference evidence="13 14" key="2">
    <citation type="submission" date="2018-12" db="EMBL/GenBank/DDBJ databases">
        <title>Rhizobacter gummiphilus sp. nov., a rubber-degrading bacterium isolated from the soil of a botanical garden in Japan.</title>
        <authorList>
            <person name="Shunsuke S.S."/>
        </authorList>
    </citation>
    <scope>NUCLEOTIDE SEQUENCE [LARGE SCALE GENOMIC DNA]</scope>
    <source>
        <strain evidence="13 14">S-16</strain>
    </source>
</reference>
<evidence type="ECO:0000313" key="14">
    <source>
        <dbReference type="Proteomes" id="UP000267464"/>
    </source>
</evidence>
<feature type="binding site" evidence="8">
    <location>
        <begin position="88"/>
        <end position="89"/>
    </location>
    <ligand>
        <name>substrate</name>
    </ligand>
</feature>
<sequence>MNDSLSDARVIGIDLGTSGIKLVMLSADGTLEAEASAPLEVSRPQPLWSEQSPADWWAALDTAMRHLREAAGGARWAKVRGMAAAGQMHGAVLLDAAGEVLRPAILWNDGRSQAQCEALERAEPATRRITANRAMAGFTAPKLLWVAAHEPQVFAKTARVLLPKDWLAWKLTGVFSTEMSDASGTLWLDVAGRRWSDAMLKATGLDASHMPMLFEGPDVVGELSPACAERWGLPAGVLVAAGAGDNAAGAVGVGVVSPGDGFISLGTSGVVFCATHEARANPERGVHTFCHALPGTWHHMGVLLSASSALSWWSGVTGLAPGALMDELGGAIRSTRPDAPFFLPYLSGERTPHADPSATGSFIGLTHAHGRADMSRAVIEGVSFAFADALDAMREAGSRPERLLAIGGGARSDTWLQLLADVLGTPIDKPEGAEVGPALGAARLALMGLGVSRDDVLRRPAIARSFIPDAAHAAGLAARLQRFRAAYAPLRALNP</sequence>
<keyword evidence="6 8" id="KW-0067">ATP-binding</keyword>
<dbReference type="EMBL" id="QUSW01000002">
    <property type="protein sequence ID" value="RQP25195.1"/>
    <property type="molecule type" value="Genomic_DNA"/>
</dbReference>